<dbReference type="RefSeq" id="WP_163905693.1">
    <property type="nucleotide sequence ID" value="NZ_CP048427.1"/>
</dbReference>
<reference evidence="1 2" key="1">
    <citation type="submission" date="2020-02" db="EMBL/GenBank/DDBJ databases">
        <title>Genome sequence of the type strain CCBAU10050 of Rhizobium daejeonense.</title>
        <authorList>
            <person name="Gao J."/>
            <person name="Sun J."/>
        </authorList>
    </citation>
    <scope>NUCLEOTIDE SEQUENCE [LARGE SCALE GENOMIC DNA]</scope>
    <source>
        <strain evidence="1 2">CCBAU10050</strain>
    </source>
</reference>
<proteinExistence type="predicted"/>
<dbReference type="NCBIfam" id="TIGR01563">
    <property type="entry name" value="gp16_SPP1"/>
    <property type="match status" value="1"/>
</dbReference>
<gene>
    <name evidence="1" type="ORF">G6N76_09730</name>
</gene>
<dbReference type="Pfam" id="PF05521">
    <property type="entry name" value="Phage_HCP"/>
    <property type="match status" value="1"/>
</dbReference>
<evidence type="ECO:0000313" key="1">
    <source>
        <dbReference type="EMBL" id="NGO63953.1"/>
    </source>
</evidence>
<dbReference type="Gene3D" id="2.40.10.270">
    <property type="entry name" value="Bacteriophage SPP1 head-tail adaptor protein"/>
    <property type="match status" value="1"/>
</dbReference>
<protein>
    <submittedName>
        <fullName evidence="1">Phage head closure protein</fullName>
    </submittedName>
</protein>
<dbReference type="Proteomes" id="UP000477849">
    <property type="component" value="Unassembled WGS sequence"/>
</dbReference>
<evidence type="ECO:0000313" key="2">
    <source>
        <dbReference type="Proteomes" id="UP000477849"/>
    </source>
</evidence>
<organism evidence="1 2">
    <name type="scientific">Rhizobium daejeonense</name>
    <dbReference type="NCBI Taxonomy" id="240521"/>
    <lineage>
        <taxon>Bacteria</taxon>
        <taxon>Pseudomonadati</taxon>
        <taxon>Pseudomonadota</taxon>
        <taxon>Alphaproteobacteria</taxon>
        <taxon>Hyphomicrobiales</taxon>
        <taxon>Rhizobiaceae</taxon>
        <taxon>Rhizobium/Agrobacterium group</taxon>
        <taxon>Rhizobium</taxon>
    </lineage>
</organism>
<name>A0A6M1RYZ2_9HYPH</name>
<dbReference type="AlphaFoldDB" id="A0A6M1RYZ2"/>
<comment type="caution">
    <text evidence="1">The sequence shown here is derived from an EMBL/GenBank/DDBJ whole genome shotgun (WGS) entry which is preliminary data.</text>
</comment>
<accession>A0A6M1RYZ2</accession>
<dbReference type="InterPro" id="IPR038666">
    <property type="entry name" value="SSP1_head-tail_sf"/>
</dbReference>
<dbReference type="EMBL" id="JAAKZH010000003">
    <property type="protein sequence ID" value="NGO63953.1"/>
    <property type="molecule type" value="Genomic_DNA"/>
</dbReference>
<sequence length="111" mass="12379">MPAGSLKERVSFAVRNEQDDGYGNTVAGWVEQFQDAAEYTHLRGGESVIAARLENRHPQIIRVRSSSRTRRVTADWRITDARAGAEFAVKDVTASTDGKWIDFLCERGVVP</sequence>
<keyword evidence="2" id="KW-1185">Reference proteome</keyword>
<dbReference type="InterPro" id="IPR008767">
    <property type="entry name" value="Phage_SPP1_head-tail_adaptor"/>
</dbReference>